<gene>
    <name evidence="1" type="ORF">G5714_009157</name>
</gene>
<evidence type="ECO:0000313" key="1">
    <source>
        <dbReference type="EMBL" id="KAF4109905.1"/>
    </source>
</evidence>
<dbReference type="EMBL" id="JAAMOB010000008">
    <property type="protein sequence ID" value="KAF4109905.1"/>
    <property type="molecule type" value="Genomic_DNA"/>
</dbReference>
<keyword evidence="2" id="KW-1185">Reference proteome</keyword>
<proteinExistence type="predicted"/>
<accession>A0A7J6CTN7</accession>
<evidence type="ECO:0000313" key="2">
    <source>
        <dbReference type="Proteomes" id="UP000579812"/>
    </source>
</evidence>
<name>A0A7J6CTN7_9TELE</name>
<comment type="caution">
    <text evidence="1">The sequence shown here is derived from an EMBL/GenBank/DDBJ whole genome shotgun (WGS) entry which is preliminary data.</text>
</comment>
<organism evidence="1 2">
    <name type="scientific">Onychostoma macrolepis</name>
    <dbReference type="NCBI Taxonomy" id="369639"/>
    <lineage>
        <taxon>Eukaryota</taxon>
        <taxon>Metazoa</taxon>
        <taxon>Chordata</taxon>
        <taxon>Craniata</taxon>
        <taxon>Vertebrata</taxon>
        <taxon>Euteleostomi</taxon>
        <taxon>Actinopterygii</taxon>
        <taxon>Neopterygii</taxon>
        <taxon>Teleostei</taxon>
        <taxon>Ostariophysi</taxon>
        <taxon>Cypriniformes</taxon>
        <taxon>Cyprinidae</taxon>
        <taxon>Acrossocheilinae</taxon>
        <taxon>Onychostoma</taxon>
    </lineage>
</organism>
<dbReference type="AlphaFoldDB" id="A0A7J6CTN7"/>
<reference evidence="1 2" key="1">
    <citation type="submission" date="2020-04" db="EMBL/GenBank/DDBJ databases">
        <title>Chromosome-level genome assembly of a cyprinid fish Onychostoma macrolepis by integration of Nanopore Sequencing, Bionano and Hi-C technology.</title>
        <authorList>
            <person name="Wang D."/>
        </authorList>
    </citation>
    <scope>NUCLEOTIDE SEQUENCE [LARGE SCALE GENOMIC DNA]</scope>
    <source>
        <strain evidence="1">SWU-2019</strain>
        <tissue evidence="1">Muscle</tissue>
    </source>
</reference>
<sequence>MTREVVISCIIEFFGEHGDLKELKDNDDQTGIKQLVMAVIVTKTGASSDSPKDIRIVTEGEKVVTGLLAVTPSV</sequence>
<protein>
    <submittedName>
        <fullName evidence="1">Uncharacterized protein</fullName>
    </submittedName>
</protein>
<dbReference type="Proteomes" id="UP000579812">
    <property type="component" value="Unassembled WGS sequence"/>
</dbReference>